<sequence>MAVMLVTTCLTSLVIILCLHKPPMLALCFLLSFGSIDLLYFSASLVKFREGCINEDWVLRTASEHTNYHITFMVQVVPHITDAIQDWIERVAAIPVDGKEGPPDVCVIELGITIGDIESMSFIEAIGQFSYRVCAGNVCLIHVSLVSVLHVVGEQELDTNVKEKLSRFCHVPEENIVNLYDVSSIWHIPLLLREQKAHEEILKVLELPWCILIASNPVLGEWTARAQIRIAMVGKYIGLSDSYLYVLKSADGVLVTGGFGDRGVEGKIIAAKYARENNIPYLGICLGMQTAVIEYARSVLGLKDANSTKFDQDTKNPCVIFMPEVSKTHMGGTMRVGLTYGNQRFIAERHRHRYDVWLFSRVKEL</sequence>
<comment type="catalytic activity">
    <reaction evidence="8 9">
        <text>UTP + L-glutamine + ATP + H2O = CTP + L-glutamate + ADP + phosphate + 2 H(+)</text>
        <dbReference type="Rhea" id="RHEA:26426"/>
        <dbReference type="ChEBI" id="CHEBI:15377"/>
        <dbReference type="ChEBI" id="CHEBI:15378"/>
        <dbReference type="ChEBI" id="CHEBI:29985"/>
        <dbReference type="ChEBI" id="CHEBI:30616"/>
        <dbReference type="ChEBI" id="CHEBI:37563"/>
        <dbReference type="ChEBI" id="CHEBI:43474"/>
        <dbReference type="ChEBI" id="CHEBI:46398"/>
        <dbReference type="ChEBI" id="CHEBI:58359"/>
        <dbReference type="ChEBI" id="CHEBI:456216"/>
        <dbReference type="EC" id="6.3.4.2"/>
    </reaction>
</comment>
<gene>
    <name evidence="12" type="ORF">M8C21_006637</name>
</gene>
<evidence type="ECO:0000256" key="3">
    <source>
        <dbReference type="ARBA" id="ARBA00022598"/>
    </source>
</evidence>
<evidence type="ECO:0000259" key="10">
    <source>
        <dbReference type="Pfam" id="PF00117"/>
    </source>
</evidence>
<evidence type="ECO:0000256" key="8">
    <source>
        <dbReference type="ARBA" id="ARBA00047781"/>
    </source>
</evidence>
<evidence type="ECO:0000256" key="9">
    <source>
        <dbReference type="RuleBase" id="RU810713"/>
    </source>
</evidence>
<dbReference type="GO" id="GO:0042802">
    <property type="term" value="F:identical protein binding"/>
    <property type="evidence" value="ECO:0007669"/>
    <property type="project" value="TreeGrafter"/>
</dbReference>
<comment type="similarity">
    <text evidence="2 9">Belongs to the CTP synthase family.</text>
</comment>
<dbReference type="GO" id="GO:0044210">
    <property type="term" value="P:'de novo' CTP biosynthetic process"/>
    <property type="evidence" value="ECO:0007669"/>
    <property type="project" value="UniProtKB-UniRule"/>
</dbReference>
<evidence type="ECO:0000256" key="6">
    <source>
        <dbReference type="ARBA" id="ARBA00022962"/>
    </source>
</evidence>
<keyword evidence="4 9" id="KW-0547">Nucleotide-binding</keyword>
<feature type="domain" description="Glutamine amidotransferase" evidence="10">
    <location>
        <begin position="247"/>
        <end position="356"/>
    </location>
</feature>
<evidence type="ECO:0000313" key="13">
    <source>
        <dbReference type="Proteomes" id="UP001206925"/>
    </source>
</evidence>
<dbReference type="InterPro" id="IPR027417">
    <property type="entry name" value="P-loop_NTPase"/>
</dbReference>
<evidence type="ECO:0000256" key="2">
    <source>
        <dbReference type="ARBA" id="ARBA00007533"/>
    </source>
</evidence>
<feature type="domain" description="CTP synthase N-terminal" evidence="11">
    <location>
        <begin position="65"/>
        <end position="155"/>
    </location>
</feature>
<dbReference type="SUPFAM" id="SSF52540">
    <property type="entry name" value="P-loop containing nucleoside triphosphate hydrolases"/>
    <property type="match status" value="1"/>
</dbReference>
<dbReference type="Proteomes" id="UP001206925">
    <property type="component" value="Unassembled WGS sequence"/>
</dbReference>
<dbReference type="Gene3D" id="3.40.50.880">
    <property type="match status" value="1"/>
</dbReference>
<dbReference type="InterPro" id="IPR004468">
    <property type="entry name" value="CTP_synthase"/>
</dbReference>
<evidence type="ECO:0000256" key="1">
    <source>
        <dbReference type="ARBA" id="ARBA00005171"/>
    </source>
</evidence>
<dbReference type="GO" id="GO:0003883">
    <property type="term" value="F:CTP synthase activity"/>
    <property type="evidence" value="ECO:0007669"/>
    <property type="project" value="UniProtKB-UniRule"/>
</dbReference>
<organism evidence="12 13">
    <name type="scientific">Ambrosia artemisiifolia</name>
    <name type="common">Common ragweed</name>
    <dbReference type="NCBI Taxonomy" id="4212"/>
    <lineage>
        <taxon>Eukaryota</taxon>
        <taxon>Viridiplantae</taxon>
        <taxon>Streptophyta</taxon>
        <taxon>Embryophyta</taxon>
        <taxon>Tracheophyta</taxon>
        <taxon>Spermatophyta</taxon>
        <taxon>Magnoliopsida</taxon>
        <taxon>eudicotyledons</taxon>
        <taxon>Gunneridae</taxon>
        <taxon>Pentapetalae</taxon>
        <taxon>asterids</taxon>
        <taxon>campanulids</taxon>
        <taxon>Asterales</taxon>
        <taxon>Asteraceae</taxon>
        <taxon>Asteroideae</taxon>
        <taxon>Heliantheae alliance</taxon>
        <taxon>Heliantheae</taxon>
        <taxon>Ambrosia</taxon>
    </lineage>
</organism>
<dbReference type="EC" id="6.3.4.2" evidence="9"/>
<dbReference type="InterPro" id="IPR029062">
    <property type="entry name" value="Class_I_gatase-like"/>
</dbReference>
<reference evidence="12" key="1">
    <citation type="submission" date="2022-06" db="EMBL/GenBank/DDBJ databases">
        <title>Uncovering the hologenomic basis of an extraordinary plant invasion.</title>
        <authorList>
            <person name="Bieker V.C."/>
            <person name="Martin M.D."/>
            <person name="Gilbert T."/>
            <person name="Hodgins K."/>
            <person name="Battlay P."/>
            <person name="Petersen B."/>
            <person name="Wilson J."/>
        </authorList>
    </citation>
    <scope>NUCLEOTIDE SEQUENCE</scope>
    <source>
        <strain evidence="12">AA19_3_7</strain>
        <tissue evidence="12">Leaf</tissue>
    </source>
</reference>
<dbReference type="GO" id="GO:0019856">
    <property type="term" value="P:pyrimidine nucleobase biosynthetic process"/>
    <property type="evidence" value="ECO:0007669"/>
    <property type="project" value="TreeGrafter"/>
</dbReference>
<dbReference type="Gene3D" id="3.40.50.300">
    <property type="entry name" value="P-loop containing nucleotide triphosphate hydrolases"/>
    <property type="match status" value="2"/>
</dbReference>
<comment type="function">
    <text evidence="9">Catalyzes the ATP-dependent amination of UTP to CTP with either L-glutamine or ammonia as the source of nitrogen.</text>
</comment>
<dbReference type="InterPro" id="IPR017926">
    <property type="entry name" value="GATASE"/>
</dbReference>
<protein>
    <recommendedName>
        <fullName evidence="9">CTP synthase</fullName>
        <ecNumber evidence="9">6.3.4.2</ecNumber>
    </recommendedName>
    <alternativeName>
        <fullName evidence="9">UTP--ammonia ligase</fullName>
    </alternativeName>
</protein>
<evidence type="ECO:0000256" key="4">
    <source>
        <dbReference type="ARBA" id="ARBA00022741"/>
    </source>
</evidence>
<dbReference type="PANTHER" id="PTHR11550:SF34">
    <property type="entry name" value="CTP SYNTHASE"/>
    <property type="match status" value="1"/>
</dbReference>
<keyword evidence="7 9" id="KW-0665">Pyrimidine biosynthesis</keyword>
<dbReference type="GO" id="GO:0005524">
    <property type="term" value="F:ATP binding"/>
    <property type="evidence" value="ECO:0007669"/>
    <property type="project" value="UniProtKB-KW"/>
</dbReference>
<dbReference type="EMBL" id="JAMZMK010011857">
    <property type="protein sequence ID" value="KAI7725774.1"/>
    <property type="molecule type" value="Genomic_DNA"/>
</dbReference>
<dbReference type="AlphaFoldDB" id="A0AAD5BMD2"/>
<comment type="pathway">
    <text evidence="1 9">Pyrimidine metabolism; CTP biosynthesis via de novo pathway; CTP from UDP: step 2/2.</text>
</comment>
<evidence type="ECO:0000256" key="7">
    <source>
        <dbReference type="ARBA" id="ARBA00022975"/>
    </source>
</evidence>
<comment type="caution">
    <text evidence="12">The sequence shown here is derived from an EMBL/GenBank/DDBJ whole genome shotgun (WGS) entry which is preliminary data.</text>
</comment>
<keyword evidence="3 9" id="KW-0436">Ligase</keyword>
<evidence type="ECO:0000259" key="11">
    <source>
        <dbReference type="Pfam" id="PF06418"/>
    </source>
</evidence>
<evidence type="ECO:0000256" key="5">
    <source>
        <dbReference type="ARBA" id="ARBA00022840"/>
    </source>
</evidence>
<dbReference type="InterPro" id="IPR017456">
    <property type="entry name" value="CTP_synthase_N"/>
</dbReference>
<evidence type="ECO:0000313" key="12">
    <source>
        <dbReference type="EMBL" id="KAI7725774.1"/>
    </source>
</evidence>
<dbReference type="Pfam" id="PF00117">
    <property type="entry name" value="GATase"/>
    <property type="match status" value="1"/>
</dbReference>
<dbReference type="Pfam" id="PF06418">
    <property type="entry name" value="CTP_synth_N"/>
    <property type="match status" value="1"/>
</dbReference>
<dbReference type="PROSITE" id="PS51273">
    <property type="entry name" value="GATASE_TYPE_1"/>
    <property type="match status" value="1"/>
</dbReference>
<keyword evidence="13" id="KW-1185">Reference proteome</keyword>
<proteinExistence type="inferred from homology"/>
<dbReference type="SUPFAM" id="SSF52317">
    <property type="entry name" value="Class I glutamine amidotransferase-like"/>
    <property type="match status" value="1"/>
</dbReference>
<keyword evidence="6 9" id="KW-0315">Glutamine amidotransferase</keyword>
<keyword evidence="5 9" id="KW-0067">ATP-binding</keyword>
<accession>A0AAD5BMD2</accession>
<dbReference type="PANTHER" id="PTHR11550">
    <property type="entry name" value="CTP SYNTHASE"/>
    <property type="match status" value="1"/>
</dbReference>
<name>A0AAD5BMD2_AMBAR</name>